<proteinExistence type="predicted"/>
<dbReference type="EMBL" id="JBHSKD010000018">
    <property type="protein sequence ID" value="MFC5177961.1"/>
    <property type="molecule type" value="Genomic_DNA"/>
</dbReference>
<name>A0ABW0BL40_9ACTN</name>
<reference evidence="2" key="1">
    <citation type="journal article" date="2019" name="Int. J. Syst. Evol. Microbiol.">
        <title>The Global Catalogue of Microorganisms (GCM) 10K type strain sequencing project: providing services to taxonomists for standard genome sequencing and annotation.</title>
        <authorList>
            <consortium name="The Broad Institute Genomics Platform"/>
            <consortium name="The Broad Institute Genome Sequencing Center for Infectious Disease"/>
            <person name="Wu L."/>
            <person name="Ma J."/>
        </authorList>
    </citation>
    <scope>NUCLEOTIDE SEQUENCE [LARGE SCALE GENOMIC DNA]</scope>
    <source>
        <strain evidence="2">DFY41</strain>
    </source>
</reference>
<evidence type="ECO:0008006" key="3">
    <source>
        <dbReference type="Google" id="ProtNLM"/>
    </source>
</evidence>
<gene>
    <name evidence="1" type="ORF">ACFPGP_14860</name>
</gene>
<organism evidence="1 2">
    <name type="scientific">Nocardioides taihuensis</name>
    <dbReference type="NCBI Taxonomy" id="1835606"/>
    <lineage>
        <taxon>Bacteria</taxon>
        <taxon>Bacillati</taxon>
        <taxon>Actinomycetota</taxon>
        <taxon>Actinomycetes</taxon>
        <taxon>Propionibacteriales</taxon>
        <taxon>Nocardioidaceae</taxon>
        <taxon>Nocardioides</taxon>
    </lineage>
</organism>
<dbReference type="SUPFAM" id="SSF56349">
    <property type="entry name" value="DNA breaking-rejoining enzymes"/>
    <property type="match status" value="1"/>
</dbReference>
<dbReference type="RefSeq" id="WP_378591431.1">
    <property type="nucleotide sequence ID" value="NZ_JBHSKD010000018.1"/>
</dbReference>
<evidence type="ECO:0000313" key="1">
    <source>
        <dbReference type="EMBL" id="MFC5177961.1"/>
    </source>
</evidence>
<accession>A0ABW0BL40</accession>
<comment type="caution">
    <text evidence="1">The sequence shown here is derived from an EMBL/GenBank/DDBJ whole genome shotgun (WGS) entry which is preliminary data.</text>
</comment>
<keyword evidence="2" id="KW-1185">Reference proteome</keyword>
<protein>
    <recommendedName>
        <fullName evidence="3">Tyr recombinase domain-containing protein</fullName>
    </recommendedName>
</protein>
<evidence type="ECO:0000313" key="2">
    <source>
        <dbReference type="Proteomes" id="UP001596087"/>
    </source>
</evidence>
<dbReference type="InterPro" id="IPR011010">
    <property type="entry name" value="DNA_brk_join_enz"/>
</dbReference>
<dbReference type="Proteomes" id="UP001596087">
    <property type="component" value="Unassembled WGS sequence"/>
</dbReference>
<sequence length="57" mass="6524">MSPAELSGFRKHADTYGQGERFAAEPWLRAGMRLTLCGMRRSEVLGLDWQRVDPCRL</sequence>